<dbReference type="AlphaFoldDB" id="A0A316U504"/>
<feature type="region of interest" description="Disordered" evidence="1">
    <location>
        <begin position="96"/>
        <end position="330"/>
    </location>
</feature>
<dbReference type="GeneID" id="37014355"/>
<name>A0A316U504_9BASI</name>
<sequence length="387" mass="41973">MSSRPLLRPLCDPYAVLLEKSELYLAVVNRWAAREGHERLVQEKVGIGKLAAIVGLAARSLLPDTPTHSLETLQRKSGLSPLAYKTALDHLQAAIDDHNKRQLAPRTPRKDYRSLSSPSYSYAGSDPRTPKSSAVRREKESAASGSGLSLKEKAQAVQSGAAFGLGTSSPRTPHSHHSRTSSSSAASPFRSPAQLHKKIAEGDTPVASPSTSRLRGEVPATPSSRLIRAAQAATPTGGASRTSTPKSVRFEATCGRNSRALAAEYDDGEEGQRTPSKRRRMSDRLEVGDDDVEMGSPSSSARSSRRATDPHLDRRVRRKTSGTGRSSISELDDDLPFVLFPLSRKISQGTKTQEKQVEEGQAVIKQWLHVWADRLDEDSDSQEAAIP</sequence>
<evidence type="ECO:0000313" key="2">
    <source>
        <dbReference type="EMBL" id="PWN20316.1"/>
    </source>
</evidence>
<dbReference type="OrthoDB" id="2554199at2759"/>
<protein>
    <submittedName>
        <fullName evidence="2">Uncharacterized protein</fullName>
    </submittedName>
</protein>
<dbReference type="RefSeq" id="XP_025347476.1">
    <property type="nucleotide sequence ID" value="XM_025492621.1"/>
</dbReference>
<gene>
    <name evidence="2" type="ORF">BCV69DRAFT_283192</name>
</gene>
<proteinExistence type="predicted"/>
<reference evidence="2 3" key="1">
    <citation type="journal article" date="2018" name="Mol. Biol. Evol.">
        <title>Broad Genomic Sampling Reveals a Smut Pathogenic Ancestry of the Fungal Clade Ustilaginomycotina.</title>
        <authorList>
            <person name="Kijpornyongpan T."/>
            <person name="Mondo S.J."/>
            <person name="Barry K."/>
            <person name="Sandor L."/>
            <person name="Lee J."/>
            <person name="Lipzen A."/>
            <person name="Pangilinan J."/>
            <person name="LaButti K."/>
            <person name="Hainaut M."/>
            <person name="Henrissat B."/>
            <person name="Grigoriev I.V."/>
            <person name="Spatafora J.W."/>
            <person name="Aime M.C."/>
        </authorList>
    </citation>
    <scope>NUCLEOTIDE SEQUENCE [LARGE SCALE GENOMIC DNA]</scope>
    <source>
        <strain evidence="2 3">MCA 4718</strain>
    </source>
</reference>
<feature type="compositionally biased region" description="Low complexity" evidence="1">
    <location>
        <begin position="180"/>
        <end position="193"/>
    </location>
</feature>
<accession>A0A316U504</accession>
<feature type="compositionally biased region" description="Low complexity" evidence="1">
    <location>
        <begin position="114"/>
        <end position="125"/>
    </location>
</feature>
<keyword evidence="3" id="KW-1185">Reference proteome</keyword>
<organism evidence="2 3">
    <name type="scientific">Pseudomicrostroma glucosiphilum</name>
    <dbReference type="NCBI Taxonomy" id="1684307"/>
    <lineage>
        <taxon>Eukaryota</taxon>
        <taxon>Fungi</taxon>
        <taxon>Dikarya</taxon>
        <taxon>Basidiomycota</taxon>
        <taxon>Ustilaginomycotina</taxon>
        <taxon>Exobasidiomycetes</taxon>
        <taxon>Microstromatales</taxon>
        <taxon>Microstromatales incertae sedis</taxon>
        <taxon>Pseudomicrostroma</taxon>
    </lineage>
</organism>
<dbReference type="Proteomes" id="UP000245942">
    <property type="component" value="Unassembled WGS sequence"/>
</dbReference>
<evidence type="ECO:0000313" key="3">
    <source>
        <dbReference type="Proteomes" id="UP000245942"/>
    </source>
</evidence>
<feature type="compositionally biased region" description="Polar residues" evidence="1">
    <location>
        <begin position="233"/>
        <end position="246"/>
    </location>
</feature>
<dbReference type="EMBL" id="KZ819328">
    <property type="protein sequence ID" value="PWN20316.1"/>
    <property type="molecule type" value="Genomic_DNA"/>
</dbReference>
<evidence type="ECO:0000256" key="1">
    <source>
        <dbReference type="SAM" id="MobiDB-lite"/>
    </source>
</evidence>